<keyword evidence="2" id="KW-0378">Hydrolase</keyword>
<dbReference type="SUPFAM" id="SSF53474">
    <property type="entry name" value="alpha/beta-Hydrolases"/>
    <property type="match status" value="1"/>
</dbReference>
<dbReference type="AlphaFoldDB" id="A0A4Q7ZR86"/>
<sequence length="295" mass="30939">MTAVADSRVQKSTTVRFFTVPAPMRAAFAVLNRAAPALAARWAEHIWFTLPGSATQARPIPVPGGQPFTVRAEGHDVAGQVWGNGPTVFLMHGWGGYAGQLASFVTPLVDRGQRVVAFDAPSHGRSAPGAYGPRSSSIPEFAAALTAVVAEFGPARAVIAHSMGGTATAVALCDGLPAGRIALLAPMASPASHARQLTDVLGFGEPTYQRLIARVERRVGVPMHHFDVPELGRAVAMPPTLVVHDRDDRHTPVGGGAAIAAAWPAARLHVTEGLGHRRLLHDPDVVAKVVDFVTA</sequence>
<accession>A0A4Q7ZR86</accession>
<dbReference type="Proteomes" id="UP000292564">
    <property type="component" value="Unassembled WGS sequence"/>
</dbReference>
<organism evidence="2 3">
    <name type="scientific">Krasilnikovia cinnamomea</name>
    <dbReference type="NCBI Taxonomy" id="349313"/>
    <lineage>
        <taxon>Bacteria</taxon>
        <taxon>Bacillati</taxon>
        <taxon>Actinomycetota</taxon>
        <taxon>Actinomycetes</taxon>
        <taxon>Micromonosporales</taxon>
        <taxon>Micromonosporaceae</taxon>
        <taxon>Krasilnikovia</taxon>
    </lineage>
</organism>
<dbReference type="OrthoDB" id="9785847at2"/>
<protein>
    <submittedName>
        <fullName evidence="2">Alpha/beta hydrolase family protein</fullName>
    </submittedName>
</protein>
<dbReference type="InterPro" id="IPR029058">
    <property type="entry name" value="AB_hydrolase_fold"/>
</dbReference>
<evidence type="ECO:0000313" key="2">
    <source>
        <dbReference type="EMBL" id="RZU53658.1"/>
    </source>
</evidence>
<proteinExistence type="predicted"/>
<keyword evidence="3" id="KW-1185">Reference proteome</keyword>
<gene>
    <name evidence="2" type="ORF">EV385_5590</name>
</gene>
<reference evidence="2 3" key="1">
    <citation type="submission" date="2019-02" db="EMBL/GenBank/DDBJ databases">
        <title>Sequencing the genomes of 1000 actinobacteria strains.</title>
        <authorList>
            <person name="Klenk H.-P."/>
        </authorList>
    </citation>
    <scope>NUCLEOTIDE SEQUENCE [LARGE SCALE GENOMIC DNA]</scope>
    <source>
        <strain evidence="2 3">DSM 45162</strain>
    </source>
</reference>
<dbReference type="Gene3D" id="3.40.50.1820">
    <property type="entry name" value="alpha/beta hydrolase"/>
    <property type="match status" value="1"/>
</dbReference>
<evidence type="ECO:0000259" key="1">
    <source>
        <dbReference type="Pfam" id="PF12697"/>
    </source>
</evidence>
<dbReference type="PANTHER" id="PTHR43194:SF2">
    <property type="entry name" value="PEROXISOMAL MEMBRANE PROTEIN LPX1"/>
    <property type="match status" value="1"/>
</dbReference>
<dbReference type="InterPro" id="IPR050228">
    <property type="entry name" value="Carboxylesterase_BioH"/>
</dbReference>
<name>A0A4Q7ZR86_9ACTN</name>
<dbReference type="EMBL" id="SHKY01000001">
    <property type="protein sequence ID" value="RZU53658.1"/>
    <property type="molecule type" value="Genomic_DNA"/>
</dbReference>
<dbReference type="InterPro" id="IPR000073">
    <property type="entry name" value="AB_hydrolase_1"/>
</dbReference>
<dbReference type="GO" id="GO:0016787">
    <property type="term" value="F:hydrolase activity"/>
    <property type="evidence" value="ECO:0007669"/>
    <property type="project" value="UniProtKB-KW"/>
</dbReference>
<feature type="domain" description="AB hydrolase-1" evidence="1">
    <location>
        <begin position="88"/>
        <end position="288"/>
    </location>
</feature>
<dbReference type="Pfam" id="PF12697">
    <property type="entry name" value="Abhydrolase_6"/>
    <property type="match status" value="1"/>
</dbReference>
<dbReference type="PANTHER" id="PTHR43194">
    <property type="entry name" value="HYDROLASE ALPHA/BETA FOLD FAMILY"/>
    <property type="match status" value="1"/>
</dbReference>
<comment type="caution">
    <text evidence="2">The sequence shown here is derived from an EMBL/GenBank/DDBJ whole genome shotgun (WGS) entry which is preliminary data.</text>
</comment>
<evidence type="ECO:0000313" key="3">
    <source>
        <dbReference type="Proteomes" id="UP000292564"/>
    </source>
</evidence>